<dbReference type="HOGENOM" id="CLU_2191977_0_0_5"/>
<dbReference type="PATRIC" id="fig|1245469.3.peg.5672"/>
<evidence type="ECO:0000256" key="1">
    <source>
        <dbReference type="SAM" id="MobiDB-lite"/>
    </source>
</evidence>
<accession>M4ZCJ0</accession>
<evidence type="ECO:0000313" key="3">
    <source>
        <dbReference type="Proteomes" id="UP000011841"/>
    </source>
</evidence>
<organism evidence="2 3">
    <name type="scientific">Bradyrhizobium oligotrophicum S58</name>
    <dbReference type="NCBI Taxonomy" id="1245469"/>
    <lineage>
        <taxon>Bacteria</taxon>
        <taxon>Pseudomonadati</taxon>
        <taxon>Pseudomonadota</taxon>
        <taxon>Alphaproteobacteria</taxon>
        <taxon>Hyphomicrobiales</taxon>
        <taxon>Nitrobacteraceae</taxon>
        <taxon>Bradyrhizobium</taxon>
    </lineage>
</organism>
<sequence>MHHGPEVIVGESLEPPLAHHTCIVEHHVDPSTAPGNLLDSLERCNWIANIDGLNLDIGAGVSPTKFLNRAIQIVGLPREERQPSSFGRKRIRYRKAQARRSPGDDNAE</sequence>
<dbReference type="Proteomes" id="UP000011841">
    <property type="component" value="Chromosome"/>
</dbReference>
<dbReference type="EMBL" id="AP012603">
    <property type="protein sequence ID" value="BAM91522.1"/>
    <property type="molecule type" value="Genomic_DNA"/>
</dbReference>
<name>M4ZCJ0_9BRAD</name>
<feature type="region of interest" description="Disordered" evidence="1">
    <location>
        <begin position="78"/>
        <end position="108"/>
    </location>
</feature>
<gene>
    <name evidence="2" type="ORF">S58_55450</name>
</gene>
<proteinExistence type="predicted"/>
<dbReference type="KEGG" id="aol:S58_55450"/>
<reference evidence="2 3" key="1">
    <citation type="journal article" date="2013" name="Appl. Environ. Microbiol.">
        <title>Genome analysis suggests that the soil oligotrophic bacterium Agromonas oligotrophica (Bradyrhizobium oligotrophicum) is a nitrogen-fixing symbiont of Aeschynomene indica.</title>
        <authorList>
            <person name="Okubo T."/>
            <person name="Fukushima S."/>
            <person name="Itakura M."/>
            <person name="Oshima K."/>
            <person name="Longtonglang A."/>
            <person name="Teaumroong N."/>
            <person name="Mitsui H."/>
            <person name="Hattori M."/>
            <person name="Hattori R."/>
            <person name="Hattori T."/>
            <person name="Minamisawa K."/>
        </authorList>
    </citation>
    <scope>NUCLEOTIDE SEQUENCE [LARGE SCALE GENOMIC DNA]</scope>
    <source>
        <strain evidence="2 3">S58</strain>
    </source>
</reference>
<keyword evidence="3" id="KW-1185">Reference proteome</keyword>
<dbReference type="AlphaFoldDB" id="M4ZCJ0"/>
<protein>
    <submittedName>
        <fullName evidence="2">Uncharacterized protein</fullName>
    </submittedName>
</protein>
<evidence type="ECO:0000313" key="2">
    <source>
        <dbReference type="EMBL" id="BAM91522.1"/>
    </source>
</evidence>
<feature type="compositionally biased region" description="Basic residues" evidence="1">
    <location>
        <begin position="87"/>
        <end position="98"/>
    </location>
</feature>